<gene>
    <name evidence="2" type="ordered locus">sce2251</name>
</gene>
<sequence length="643" mass="69866">MVRALVARALLLVLGLALLVPALWHVATLAQIFAARIGYPMDIEWMEGGALLHTHRLLAGEAVYGPPSQGFLPYPYPPVHFTAVGIAAAFAGLDYATGRAVSIAAFALACAVLFVEAMRASGRRRGFGVALGLTAVAAAASSFPVVGGWYDVVRNDSLAIALPLLGAALVSGDNPSRKQLIASAAVFTAALFTKQTGVFFAAWVGLFLLVRRFPRAIVFGLSMAVLSGALLAGLQIATQGRFWLYTVKNLSHHQVRGSQALDGLRILFEFAPFLALLPLLAILARRRRWLRPRTALWIGMLIAAFPAAILPFAKAGGFLNNLIPVALLAGPVFVLLVGDVLQGLWSSPRARAASEIAALALAAAFLVHHRYDKARYIPSEDLWKRAVELNKFVASLEGGVLIPSHPFLAVRNGHTTPQFHDMPYWDAMVGRMRGIDLPGFLKRTQARWVILSGVEGPTIRGWIYQSYKPHKQLPKRARVNPLMGYPSAPRHLLRLREPVNKKGRRVIFDFEAGLDGWTTSGDAFNPGVVGASRHKLLTSFAPKLYDEAVGEAISPAFVVDRDRLGFLIGGGKSSTTRVELRVDGKKVLSEVGIESDILTEVTWDVRKFRGKTAQLAVIDQEKKGWGHIAIDEVELFDEASPAR</sequence>
<dbReference type="eggNOG" id="COG1621">
    <property type="taxonomic scope" value="Bacteria"/>
</dbReference>
<dbReference type="KEGG" id="scl:sce2251"/>
<reference evidence="2 3" key="1">
    <citation type="journal article" date="2007" name="Nat. Biotechnol.">
        <title>Complete genome sequence of the myxobacterium Sorangium cellulosum.</title>
        <authorList>
            <person name="Schneiker S."/>
            <person name="Perlova O."/>
            <person name="Kaiser O."/>
            <person name="Gerth K."/>
            <person name="Alici A."/>
            <person name="Altmeyer M.O."/>
            <person name="Bartels D."/>
            <person name="Bekel T."/>
            <person name="Beyer S."/>
            <person name="Bode E."/>
            <person name="Bode H.B."/>
            <person name="Bolten C.J."/>
            <person name="Choudhuri J.V."/>
            <person name="Doss S."/>
            <person name="Elnakady Y.A."/>
            <person name="Frank B."/>
            <person name="Gaigalat L."/>
            <person name="Goesmann A."/>
            <person name="Groeger C."/>
            <person name="Gross F."/>
            <person name="Jelsbak L."/>
            <person name="Jelsbak L."/>
            <person name="Kalinowski J."/>
            <person name="Kegler C."/>
            <person name="Knauber T."/>
            <person name="Konietzny S."/>
            <person name="Kopp M."/>
            <person name="Krause L."/>
            <person name="Krug D."/>
            <person name="Linke B."/>
            <person name="Mahmud T."/>
            <person name="Martinez-Arias R."/>
            <person name="McHardy A.C."/>
            <person name="Merai M."/>
            <person name="Meyer F."/>
            <person name="Mormann S."/>
            <person name="Munoz-Dorado J."/>
            <person name="Perez J."/>
            <person name="Pradella S."/>
            <person name="Rachid S."/>
            <person name="Raddatz G."/>
            <person name="Rosenau F."/>
            <person name="Rueckert C."/>
            <person name="Sasse F."/>
            <person name="Scharfe M."/>
            <person name="Schuster S.C."/>
            <person name="Suen G."/>
            <person name="Treuner-Lange A."/>
            <person name="Velicer G.J."/>
            <person name="Vorholter F.-J."/>
            <person name="Weissman K.J."/>
            <person name="Welch R.D."/>
            <person name="Wenzel S.C."/>
            <person name="Whitworth D.E."/>
            <person name="Wilhelm S."/>
            <person name="Wittmann C."/>
            <person name="Bloecker H."/>
            <person name="Puehler A."/>
            <person name="Mueller R."/>
        </authorList>
    </citation>
    <scope>NUCLEOTIDE SEQUENCE [LARGE SCALE GENOMIC DNA]</scope>
    <source>
        <strain evidence="3">So ce56</strain>
    </source>
</reference>
<feature type="transmembrane region" description="Helical" evidence="1">
    <location>
        <begin position="96"/>
        <end position="115"/>
    </location>
</feature>
<dbReference type="BioCyc" id="SCEL448385:SCE_RS11555-MONOMER"/>
<organism evidence="2 3">
    <name type="scientific">Sorangium cellulosum (strain So ce56)</name>
    <name type="common">Polyangium cellulosum (strain So ce56)</name>
    <dbReference type="NCBI Taxonomy" id="448385"/>
    <lineage>
        <taxon>Bacteria</taxon>
        <taxon>Pseudomonadati</taxon>
        <taxon>Myxococcota</taxon>
        <taxon>Polyangia</taxon>
        <taxon>Polyangiales</taxon>
        <taxon>Polyangiaceae</taxon>
        <taxon>Sorangium</taxon>
    </lineage>
</organism>
<dbReference type="HOGENOM" id="CLU_425716_0_0_7"/>
<keyword evidence="1" id="KW-0472">Membrane</keyword>
<accession>A9G0L3</accession>
<dbReference type="Proteomes" id="UP000002139">
    <property type="component" value="Chromosome"/>
</dbReference>
<feature type="transmembrane region" description="Helical" evidence="1">
    <location>
        <begin position="180"/>
        <end position="209"/>
    </location>
</feature>
<dbReference type="AlphaFoldDB" id="A9G0L3"/>
<dbReference type="EMBL" id="AM746676">
    <property type="protein sequence ID" value="CAN92410.1"/>
    <property type="molecule type" value="Genomic_DNA"/>
</dbReference>
<evidence type="ECO:0000313" key="3">
    <source>
        <dbReference type="Proteomes" id="UP000002139"/>
    </source>
</evidence>
<feature type="transmembrane region" description="Helical" evidence="1">
    <location>
        <begin position="216"/>
        <end position="237"/>
    </location>
</feature>
<name>A9G0L3_SORC5</name>
<keyword evidence="3" id="KW-1185">Reference proteome</keyword>
<feature type="transmembrane region" description="Helical" evidence="1">
    <location>
        <begin position="295"/>
        <end position="313"/>
    </location>
</feature>
<dbReference type="OrthoDB" id="9807660at2"/>
<feature type="transmembrane region" description="Helical" evidence="1">
    <location>
        <begin position="325"/>
        <end position="345"/>
    </location>
</feature>
<dbReference type="RefSeq" id="WP_012234884.1">
    <property type="nucleotide sequence ID" value="NC_010162.1"/>
</dbReference>
<evidence type="ECO:0000313" key="2">
    <source>
        <dbReference type="EMBL" id="CAN92410.1"/>
    </source>
</evidence>
<protein>
    <submittedName>
        <fullName evidence="2">Sorangium cellulosum 'So ce 56' complete genome</fullName>
    </submittedName>
</protein>
<keyword evidence="1" id="KW-1133">Transmembrane helix</keyword>
<feature type="transmembrane region" description="Helical" evidence="1">
    <location>
        <begin position="266"/>
        <end position="283"/>
    </location>
</feature>
<proteinExistence type="predicted"/>
<keyword evidence="1" id="KW-0812">Transmembrane</keyword>
<feature type="transmembrane region" description="Helical" evidence="1">
    <location>
        <begin position="352"/>
        <end position="371"/>
    </location>
</feature>
<evidence type="ECO:0000256" key="1">
    <source>
        <dbReference type="SAM" id="Phobius"/>
    </source>
</evidence>
<feature type="transmembrane region" description="Helical" evidence="1">
    <location>
        <begin position="127"/>
        <end position="150"/>
    </location>
</feature>
<dbReference type="CAZy" id="CBM38">
    <property type="family name" value="Carbohydrate-Binding Module Family 38"/>
</dbReference>
<dbReference type="STRING" id="448385.sce2251"/>
<dbReference type="eggNOG" id="COG1807">
    <property type="taxonomic scope" value="Bacteria"/>
</dbReference>